<name>A0ABS4WGR5_9MICC</name>
<evidence type="ECO:0000313" key="3">
    <source>
        <dbReference type="Proteomes" id="UP000766570"/>
    </source>
</evidence>
<keyword evidence="1" id="KW-0472">Membrane</keyword>
<feature type="transmembrane region" description="Helical" evidence="1">
    <location>
        <begin position="135"/>
        <end position="155"/>
    </location>
</feature>
<keyword evidence="3" id="KW-1185">Reference proteome</keyword>
<keyword evidence="1" id="KW-0812">Transmembrane</keyword>
<feature type="transmembrane region" description="Helical" evidence="1">
    <location>
        <begin position="67"/>
        <end position="86"/>
    </location>
</feature>
<organism evidence="2 3">
    <name type="scientific">Paeniglutamicibacter psychrophenolicus</name>
    <dbReference type="NCBI Taxonomy" id="257454"/>
    <lineage>
        <taxon>Bacteria</taxon>
        <taxon>Bacillati</taxon>
        <taxon>Actinomycetota</taxon>
        <taxon>Actinomycetes</taxon>
        <taxon>Micrococcales</taxon>
        <taxon>Micrococcaceae</taxon>
        <taxon>Paeniglutamicibacter</taxon>
    </lineage>
</organism>
<feature type="transmembrane region" description="Helical" evidence="1">
    <location>
        <begin position="98"/>
        <end position="115"/>
    </location>
</feature>
<proteinExistence type="predicted"/>
<evidence type="ECO:0000313" key="2">
    <source>
        <dbReference type="EMBL" id="MBP2375392.1"/>
    </source>
</evidence>
<protein>
    <recommendedName>
        <fullName evidence="4">DUF2567 domain-containing protein</fullName>
    </recommendedName>
</protein>
<feature type="transmembrane region" description="Helical" evidence="1">
    <location>
        <begin position="12"/>
        <end position="36"/>
    </location>
</feature>
<accession>A0ABS4WGR5</accession>
<evidence type="ECO:0000256" key="1">
    <source>
        <dbReference type="SAM" id="Phobius"/>
    </source>
</evidence>
<comment type="caution">
    <text evidence="2">The sequence shown here is derived from an EMBL/GenBank/DDBJ whole genome shotgun (WGS) entry which is preliminary data.</text>
</comment>
<dbReference type="RefSeq" id="WP_245348164.1">
    <property type="nucleotide sequence ID" value="NZ_BAAAMI010000007.1"/>
</dbReference>
<dbReference type="Proteomes" id="UP000766570">
    <property type="component" value="Unassembled WGS sequence"/>
</dbReference>
<sequence>MMTEPALARSRTVRAALAGFGLVAGYAVVGALQILVWNPLAAVPGATLAEIRAQMAGAHEYAGTPLVVAWALTGILLGAGVLVAALRRKISAAGATTLSLLFIVLGAPSLMVASFPSGIGLADTFGISGRDHAPWGGVLYLASAAALLLLVLFRVRNHPRPTPMSLE</sequence>
<dbReference type="EMBL" id="JAGIOE010000001">
    <property type="protein sequence ID" value="MBP2375392.1"/>
    <property type="molecule type" value="Genomic_DNA"/>
</dbReference>
<evidence type="ECO:0008006" key="4">
    <source>
        <dbReference type="Google" id="ProtNLM"/>
    </source>
</evidence>
<gene>
    <name evidence="2" type="ORF">JOF46_003304</name>
</gene>
<keyword evidence="1" id="KW-1133">Transmembrane helix</keyword>
<reference evidence="2 3" key="1">
    <citation type="submission" date="2021-03" db="EMBL/GenBank/DDBJ databases">
        <title>Sequencing the genomes of 1000 actinobacteria strains.</title>
        <authorList>
            <person name="Klenk H.-P."/>
        </authorList>
    </citation>
    <scope>NUCLEOTIDE SEQUENCE [LARGE SCALE GENOMIC DNA]</scope>
    <source>
        <strain evidence="2 3">DSM 15454</strain>
    </source>
</reference>